<evidence type="ECO:0000313" key="4">
    <source>
        <dbReference type="EMBL" id="OCK83057.1"/>
    </source>
</evidence>
<accession>A0A8E2JI07</accession>
<dbReference type="GO" id="GO:0000981">
    <property type="term" value="F:DNA-binding transcription factor activity, RNA polymerase II-specific"/>
    <property type="evidence" value="ECO:0007669"/>
    <property type="project" value="InterPro"/>
</dbReference>
<dbReference type="Proteomes" id="UP000250266">
    <property type="component" value="Unassembled WGS sequence"/>
</dbReference>
<evidence type="ECO:0000259" key="3">
    <source>
        <dbReference type="PROSITE" id="PS50048"/>
    </source>
</evidence>
<feature type="compositionally biased region" description="Low complexity" evidence="2">
    <location>
        <begin position="92"/>
        <end position="111"/>
    </location>
</feature>
<sequence>MSHDFHKPQISNAPYSPALSHYSQASMAEQNNSQSRQQPASYPSPHSYPSPSMQPTYTYPPPQGQSSQEPYRASPTGSNMSLPSLNLPPIRLQDGQGQPPSQQQPGQQPMGSPLPPPVAPMSAYYSHGQTIPPQGPPMNITSSPHNNLAMRYQLPPQQGEQRMMSGGRHKKEIKRRTKTGCLTCRKRRIKCDEAHPTCRNCQKSKRECMGYDPIFKQQPGPAQIQPAPSTAPLPNSIPASAPPSSMPYAHVPQGYAPAATAGYAPPTGGAGPHPPYDSFNSAIDPALAAADPAMQGAPYNGSQTLPPAFRTALGSASPYSSTASDGQPLKAKRIKISDLFPTNGHKPPEIPARLSPITPDQDAELTNVYTKDYCPGIDALLETHWFSTNNNGLNRILGDKDLHEEIAYFVETCKYSNSGYDMAKIPSQEARLIWHMLSVCRQSPPATNGTNGTAPVKEEVQSEIKEEADDLSLKEVRARLEILEALLTNANVDPNPLLLLTYPADLSEQKMAEVEFWKQMGDFVAFAEKDATAVEIALGAMRGLLQQIETRDVLYSVAIARVSGSRVPGFPNNIPMSVNNNPNDEINKLNIAMRFIQDESRASSQQVITRICDMALTSWAVGR</sequence>
<evidence type="ECO:0000313" key="5">
    <source>
        <dbReference type="Proteomes" id="UP000250266"/>
    </source>
</evidence>
<dbReference type="SUPFAM" id="SSF57701">
    <property type="entry name" value="Zn2/Cys6 DNA-binding domain"/>
    <property type="match status" value="1"/>
</dbReference>
<feature type="compositionally biased region" description="Polar residues" evidence="2">
    <location>
        <begin position="75"/>
        <end position="84"/>
    </location>
</feature>
<evidence type="ECO:0000256" key="2">
    <source>
        <dbReference type="SAM" id="MobiDB-lite"/>
    </source>
</evidence>
<dbReference type="InterPro" id="IPR036864">
    <property type="entry name" value="Zn2-C6_fun-type_DNA-bd_sf"/>
</dbReference>
<reference evidence="4 5" key="1">
    <citation type="journal article" date="2016" name="Nat. Commun.">
        <title>Ectomycorrhizal ecology is imprinted in the genome of the dominant symbiotic fungus Cenococcum geophilum.</title>
        <authorList>
            <consortium name="DOE Joint Genome Institute"/>
            <person name="Peter M."/>
            <person name="Kohler A."/>
            <person name="Ohm R.A."/>
            <person name="Kuo A."/>
            <person name="Krutzmann J."/>
            <person name="Morin E."/>
            <person name="Arend M."/>
            <person name="Barry K.W."/>
            <person name="Binder M."/>
            <person name="Choi C."/>
            <person name="Clum A."/>
            <person name="Copeland A."/>
            <person name="Grisel N."/>
            <person name="Haridas S."/>
            <person name="Kipfer T."/>
            <person name="LaButti K."/>
            <person name="Lindquist E."/>
            <person name="Lipzen A."/>
            <person name="Maire R."/>
            <person name="Meier B."/>
            <person name="Mihaltcheva S."/>
            <person name="Molinier V."/>
            <person name="Murat C."/>
            <person name="Poggeler S."/>
            <person name="Quandt C.A."/>
            <person name="Sperisen C."/>
            <person name="Tritt A."/>
            <person name="Tisserant E."/>
            <person name="Crous P.W."/>
            <person name="Henrissat B."/>
            <person name="Nehls U."/>
            <person name="Egli S."/>
            <person name="Spatafora J.W."/>
            <person name="Grigoriev I.V."/>
            <person name="Martin F.M."/>
        </authorList>
    </citation>
    <scope>NUCLEOTIDE SEQUENCE [LARGE SCALE GENOMIC DNA]</scope>
    <source>
        <strain evidence="4 5">CBS 459.81</strain>
    </source>
</reference>
<feature type="compositionally biased region" description="Polar residues" evidence="2">
    <location>
        <begin position="21"/>
        <end position="38"/>
    </location>
</feature>
<dbReference type="PANTHER" id="PTHR38791:SF13">
    <property type="entry name" value="ZN(2)-C6 FUNGAL-TYPE DOMAIN-CONTAINING PROTEIN"/>
    <property type="match status" value="1"/>
</dbReference>
<dbReference type="Gene3D" id="4.10.240.10">
    <property type="entry name" value="Zn(2)-C6 fungal-type DNA-binding domain"/>
    <property type="match status" value="1"/>
</dbReference>
<feature type="compositionally biased region" description="Low complexity" evidence="2">
    <location>
        <begin position="39"/>
        <end position="57"/>
    </location>
</feature>
<dbReference type="PROSITE" id="PS50048">
    <property type="entry name" value="ZN2_CY6_FUNGAL_2"/>
    <property type="match status" value="1"/>
</dbReference>
<dbReference type="OrthoDB" id="5375558at2759"/>
<feature type="region of interest" description="Disordered" evidence="2">
    <location>
        <begin position="217"/>
        <end position="245"/>
    </location>
</feature>
<dbReference type="Pfam" id="PF00172">
    <property type="entry name" value="Zn_clus"/>
    <property type="match status" value="1"/>
</dbReference>
<keyword evidence="5" id="KW-1185">Reference proteome</keyword>
<name>A0A8E2JI07_9PEZI</name>
<protein>
    <recommendedName>
        <fullName evidence="3">Zn(2)-C6 fungal-type domain-containing protein</fullName>
    </recommendedName>
</protein>
<evidence type="ECO:0000256" key="1">
    <source>
        <dbReference type="ARBA" id="ARBA00023242"/>
    </source>
</evidence>
<feature type="compositionally biased region" description="Low complexity" evidence="2">
    <location>
        <begin position="217"/>
        <end position="239"/>
    </location>
</feature>
<dbReference type="InterPro" id="IPR001138">
    <property type="entry name" value="Zn2Cys6_DnaBD"/>
</dbReference>
<dbReference type="PANTHER" id="PTHR38791">
    <property type="entry name" value="ZN(II)2CYS6 TRANSCRIPTION FACTOR (EUROFUNG)-RELATED-RELATED"/>
    <property type="match status" value="1"/>
</dbReference>
<dbReference type="InterPro" id="IPR053175">
    <property type="entry name" value="DHMBA_Reg_Transcription_Factor"/>
</dbReference>
<dbReference type="GO" id="GO:0008270">
    <property type="term" value="F:zinc ion binding"/>
    <property type="evidence" value="ECO:0007669"/>
    <property type="project" value="InterPro"/>
</dbReference>
<proteinExistence type="predicted"/>
<dbReference type="PROSITE" id="PS00463">
    <property type="entry name" value="ZN2_CY6_FUNGAL_1"/>
    <property type="match status" value="1"/>
</dbReference>
<dbReference type="SMART" id="SM00066">
    <property type="entry name" value="GAL4"/>
    <property type="match status" value="1"/>
</dbReference>
<keyword evidence="1" id="KW-0539">Nucleus</keyword>
<dbReference type="AlphaFoldDB" id="A0A8E2JI07"/>
<organism evidence="4 5">
    <name type="scientific">Lepidopterella palustris CBS 459.81</name>
    <dbReference type="NCBI Taxonomy" id="1314670"/>
    <lineage>
        <taxon>Eukaryota</taxon>
        <taxon>Fungi</taxon>
        <taxon>Dikarya</taxon>
        <taxon>Ascomycota</taxon>
        <taxon>Pezizomycotina</taxon>
        <taxon>Dothideomycetes</taxon>
        <taxon>Pleosporomycetidae</taxon>
        <taxon>Mytilinidiales</taxon>
        <taxon>Argynnaceae</taxon>
        <taxon>Lepidopterella</taxon>
    </lineage>
</organism>
<feature type="domain" description="Zn(2)-C6 fungal-type" evidence="3">
    <location>
        <begin position="180"/>
        <end position="208"/>
    </location>
</feature>
<dbReference type="EMBL" id="KV744870">
    <property type="protein sequence ID" value="OCK83057.1"/>
    <property type="molecule type" value="Genomic_DNA"/>
</dbReference>
<gene>
    <name evidence="4" type="ORF">K432DRAFT_291826</name>
</gene>
<dbReference type="CDD" id="cd00067">
    <property type="entry name" value="GAL4"/>
    <property type="match status" value="1"/>
</dbReference>
<feature type="region of interest" description="Disordered" evidence="2">
    <location>
        <begin position="1"/>
        <end position="146"/>
    </location>
</feature>